<dbReference type="InterPro" id="IPR005135">
    <property type="entry name" value="Endo/exonuclease/phosphatase"/>
</dbReference>
<evidence type="ECO:0000313" key="3">
    <source>
        <dbReference type="Proteomes" id="UP001318860"/>
    </source>
</evidence>
<dbReference type="InterPro" id="IPR036691">
    <property type="entry name" value="Endo/exonu/phosph_ase_sf"/>
</dbReference>
<gene>
    <name evidence="2" type="ORF">DH2020_003956</name>
</gene>
<protein>
    <recommendedName>
        <fullName evidence="1">Endonuclease/exonuclease/phosphatase domain-containing protein</fullName>
    </recommendedName>
</protein>
<dbReference type="PANTHER" id="PTHR35218:SF9">
    <property type="entry name" value="ENDONUCLEASE_EXONUCLEASE_PHOSPHATASE DOMAIN-CONTAINING PROTEIN"/>
    <property type="match status" value="1"/>
</dbReference>
<dbReference type="EMBL" id="JABTTQ020000003">
    <property type="protein sequence ID" value="KAK6160575.1"/>
    <property type="molecule type" value="Genomic_DNA"/>
</dbReference>
<dbReference type="Pfam" id="PF03372">
    <property type="entry name" value="Exo_endo_phos"/>
    <property type="match status" value="1"/>
</dbReference>
<name>A0ABR0XN45_REHGL</name>
<keyword evidence="3" id="KW-1185">Reference proteome</keyword>
<evidence type="ECO:0000313" key="2">
    <source>
        <dbReference type="EMBL" id="KAK6160575.1"/>
    </source>
</evidence>
<dbReference type="Gene3D" id="3.60.10.10">
    <property type="entry name" value="Endonuclease/exonuclease/phosphatase"/>
    <property type="match status" value="1"/>
</dbReference>
<proteinExistence type="predicted"/>
<dbReference type="Proteomes" id="UP001318860">
    <property type="component" value="Unassembled WGS sequence"/>
</dbReference>
<comment type="caution">
    <text evidence="2">The sequence shown here is derived from an EMBL/GenBank/DDBJ whole genome shotgun (WGS) entry which is preliminary data.</text>
</comment>
<organism evidence="2 3">
    <name type="scientific">Rehmannia glutinosa</name>
    <name type="common">Chinese foxglove</name>
    <dbReference type="NCBI Taxonomy" id="99300"/>
    <lineage>
        <taxon>Eukaryota</taxon>
        <taxon>Viridiplantae</taxon>
        <taxon>Streptophyta</taxon>
        <taxon>Embryophyta</taxon>
        <taxon>Tracheophyta</taxon>
        <taxon>Spermatophyta</taxon>
        <taxon>Magnoliopsida</taxon>
        <taxon>eudicotyledons</taxon>
        <taxon>Gunneridae</taxon>
        <taxon>Pentapetalae</taxon>
        <taxon>asterids</taxon>
        <taxon>lamiids</taxon>
        <taxon>Lamiales</taxon>
        <taxon>Orobanchaceae</taxon>
        <taxon>Rehmannieae</taxon>
        <taxon>Rehmannia</taxon>
    </lineage>
</organism>
<dbReference type="PANTHER" id="PTHR35218">
    <property type="entry name" value="RNASE H DOMAIN-CONTAINING PROTEIN"/>
    <property type="match status" value="1"/>
</dbReference>
<evidence type="ECO:0000259" key="1">
    <source>
        <dbReference type="Pfam" id="PF03372"/>
    </source>
</evidence>
<reference evidence="2 3" key="1">
    <citation type="journal article" date="2021" name="Comput. Struct. Biotechnol. J.">
        <title>De novo genome assembly of the potent medicinal plant Rehmannia glutinosa using nanopore technology.</title>
        <authorList>
            <person name="Ma L."/>
            <person name="Dong C."/>
            <person name="Song C."/>
            <person name="Wang X."/>
            <person name="Zheng X."/>
            <person name="Niu Y."/>
            <person name="Chen S."/>
            <person name="Feng W."/>
        </authorList>
    </citation>
    <scope>NUCLEOTIDE SEQUENCE [LARGE SCALE GENOMIC DNA]</scope>
    <source>
        <strain evidence="2">DH-2019</strain>
    </source>
</reference>
<accession>A0ABR0XN45</accession>
<dbReference type="SUPFAM" id="SSF56219">
    <property type="entry name" value="DNase I-like"/>
    <property type="match status" value="1"/>
</dbReference>
<feature type="domain" description="Endonuclease/exonuclease/phosphatase" evidence="1">
    <location>
        <begin position="39"/>
        <end position="252"/>
    </location>
</feature>
<sequence length="302" mass="35101">MEIIGTNNKAPKLQLLDSPHCIHEIPQSDIADATTAENYRGLGNPRTIRELREVIRDKSPHLLFLCETKCNSHAIDKLKSDLGFYGLSVDSTGRSSGLALLWCKNIQVTLRIFSSWFIDVDVNFLDPIFRVTDVYGEPNVSLRHTFWNQFPNTSSPQDHPWLCFGDFNEVLSVRVPRLRHPIRMANSSIPKYLIGLFLIRHGVPRPPIYLEQTLYSPFHTRVRLDRALCTEPLLNLFPFKIVNHVPILSSDHHALYIQLRNQPNQPTRHRRYKHFLFKACWIQKKECENIIKENWNSDLDTL</sequence>